<evidence type="ECO:0000313" key="11">
    <source>
        <dbReference type="Proteomes" id="UP001152799"/>
    </source>
</evidence>
<evidence type="ECO:0000259" key="8">
    <source>
        <dbReference type="SMART" id="SM00645"/>
    </source>
</evidence>
<dbReference type="InterPro" id="IPR025660">
    <property type="entry name" value="Pept_his_AS"/>
</dbReference>
<keyword evidence="3" id="KW-0378">Hydrolase</keyword>
<dbReference type="InterPro" id="IPR013201">
    <property type="entry name" value="Prot_inhib_I29"/>
</dbReference>
<feature type="domain" description="Cathepsin propeptide inhibitor" evidence="9">
    <location>
        <begin position="24"/>
        <end position="84"/>
    </location>
</feature>
<dbReference type="InterPro" id="IPR025661">
    <property type="entry name" value="Pept_asp_AS"/>
</dbReference>
<dbReference type="InterPro" id="IPR000169">
    <property type="entry name" value="Pept_cys_AS"/>
</dbReference>
<keyword evidence="11" id="KW-1185">Reference proteome</keyword>
<evidence type="ECO:0000256" key="7">
    <source>
        <dbReference type="SAM" id="SignalP"/>
    </source>
</evidence>
<evidence type="ECO:0000256" key="6">
    <source>
        <dbReference type="ARBA" id="ARBA00023157"/>
    </source>
</evidence>
<dbReference type="AlphaFoldDB" id="A0A9N9MUQ1"/>
<accession>A0A9N9MUQ1</accession>
<dbReference type="GO" id="GO:0008234">
    <property type="term" value="F:cysteine-type peptidase activity"/>
    <property type="evidence" value="ECO:0007669"/>
    <property type="project" value="UniProtKB-KW"/>
</dbReference>
<dbReference type="Gene3D" id="3.90.70.10">
    <property type="entry name" value="Cysteine proteinases"/>
    <property type="match status" value="1"/>
</dbReference>
<dbReference type="CDD" id="cd02248">
    <property type="entry name" value="Peptidase_C1A"/>
    <property type="match status" value="1"/>
</dbReference>
<reference evidence="10" key="1">
    <citation type="submission" date="2022-01" db="EMBL/GenBank/DDBJ databases">
        <authorList>
            <person name="King R."/>
        </authorList>
    </citation>
    <scope>NUCLEOTIDE SEQUENCE</scope>
</reference>
<keyword evidence="2" id="KW-0645">Protease</keyword>
<keyword evidence="5" id="KW-0865">Zymogen</keyword>
<dbReference type="PROSITE" id="PS00139">
    <property type="entry name" value="THIOL_PROTEASE_CYS"/>
    <property type="match status" value="1"/>
</dbReference>
<dbReference type="InterPro" id="IPR013128">
    <property type="entry name" value="Peptidase_C1A"/>
</dbReference>
<feature type="chain" id="PRO_5040249079" description="Cathepsin L" evidence="7">
    <location>
        <begin position="22"/>
        <end position="327"/>
    </location>
</feature>
<evidence type="ECO:0000259" key="9">
    <source>
        <dbReference type="SMART" id="SM00848"/>
    </source>
</evidence>
<name>A0A9N9MUQ1_9CUCU</name>
<keyword evidence="4" id="KW-0788">Thiol protease</keyword>
<comment type="similarity">
    <text evidence="1">Belongs to the peptidase C1 family.</text>
</comment>
<dbReference type="SMART" id="SM00645">
    <property type="entry name" value="Pept_C1"/>
    <property type="match status" value="1"/>
</dbReference>
<feature type="signal peptide" evidence="7">
    <location>
        <begin position="1"/>
        <end position="21"/>
    </location>
</feature>
<dbReference type="SUPFAM" id="SSF54001">
    <property type="entry name" value="Cysteine proteinases"/>
    <property type="match status" value="1"/>
</dbReference>
<protein>
    <recommendedName>
        <fullName evidence="12">Cathepsin L</fullName>
    </recommendedName>
</protein>
<dbReference type="SMART" id="SM00848">
    <property type="entry name" value="Inhibitor_I29"/>
    <property type="match status" value="1"/>
</dbReference>
<keyword evidence="7" id="KW-0732">Signal</keyword>
<dbReference type="Proteomes" id="UP001152799">
    <property type="component" value="Chromosome 5"/>
</dbReference>
<dbReference type="PRINTS" id="PR00705">
    <property type="entry name" value="PAPAIN"/>
</dbReference>
<dbReference type="OrthoDB" id="10253408at2759"/>
<evidence type="ECO:0008006" key="12">
    <source>
        <dbReference type="Google" id="ProtNLM"/>
    </source>
</evidence>
<dbReference type="PROSITE" id="PS00639">
    <property type="entry name" value="THIOL_PROTEASE_HIS"/>
    <property type="match status" value="1"/>
</dbReference>
<dbReference type="Pfam" id="PF00112">
    <property type="entry name" value="Peptidase_C1"/>
    <property type="match status" value="1"/>
</dbReference>
<evidence type="ECO:0000313" key="10">
    <source>
        <dbReference type="EMBL" id="CAG9769426.1"/>
    </source>
</evidence>
<dbReference type="PROSITE" id="PS00640">
    <property type="entry name" value="THIOL_PROTEASE_ASN"/>
    <property type="match status" value="1"/>
</dbReference>
<dbReference type="Pfam" id="PF08246">
    <property type="entry name" value="Inhibitor_I29"/>
    <property type="match status" value="1"/>
</dbReference>
<dbReference type="EMBL" id="OU892281">
    <property type="protein sequence ID" value="CAG9769426.1"/>
    <property type="molecule type" value="Genomic_DNA"/>
</dbReference>
<dbReference type="InterPro" id="IPR039417">
    <property type="entry name" value="Peptidase_C1A_papain-like"/>
</dbReference>
<gene>
    <name evidence="10" type="ORF">CEUTPL_LOCUS9936</name>
</gene>
<dbReference type="InterPro" id="IPR000668">
    <property type="entry name" value="Peptidase_C1A_C"/>
</dbReference>
<dbReference type="InterPro" id="IPR038765">
    <property type="entry name" value="Papain-like_cys_pep_sf"/>
</dbReference>
<keyword evidence="6" id="KW-1015">Disulfide bond</keyword>
<dbReference type="FunFam" id="3.90.70.10:FF:000006">
    <property type="entry name" value="Cathepsin S"/>
    <property type="match status" value="1"/>
</dbReference>
<evidence type="ECO:0000256" key="2">
    <source>
        <dbReference type="ARBA" id="ARBA00022670"/>
    </source>
</evidence>
<evidence type="ECO:0000256" key="4">
    <source>
        <dbReference type="ARBA" id="ARBA00022807"/>
    </source>
</evidence>
<dbReference type="PANTHER" id="PTHR12411">
    <property type="entry name" value="CYSTEINE PROTEASE FAMILY C1-RELATED"/>
    <property type="match status" value="1"/>
</dbReference>
<organism evidence="10 11">
    <name type="scientific">Ceutorhynchus assimilis</name>
    <name type="common">cabbage seed weevil</name>
    <dbReference type="NCBI Taxonomy" id="467358"/>
    <lineage>
        <taxon>Eukaryota</taxon>
        <taxon>Metazoa</taxon>
        <taxon>Ecdysozoa</taxon>
        <taxon>Arthropoda</taxon>
        <taxon>Hexapoda</taxon>
        <taxon>Insecta</taxon>
        <taxon>Pterygota</taxon>
        <taxon>Neoptera</taxon>
        <taxon>Endopterygota</taxon>
        <taxon>Coleoptera</taxon>
        <taxon>Polyphaga</taxon>
        <taxon>Cucujiformia</taxon>
        <taxon>Curculionidae</taxon>
        <taxon>Ceutorhynchinae</taxon>
        <taxon>Ceutorhynchus</taxon>
    </lineage>
</organism>
<evidence type="ECO:0000256" key="1">
    <source>
        <dbReference type="ARBA" id="ARBA00008455"/>
    </source>
</evidence>
<evidence type="ECO:0000256" key="5">
    <source>
        <dbReference type="ARBA" id="ARBA00023145"/>
    </source>
</evidence>
<sequence>MIKTLCSIAFFFVIVNALGEAEQWKSYKANFKKIYKNSKVEQKRFAIFIDNLQIIETHNAKYEKNLTTYKMAINTFADLTREEFGQLLGFSAGSQANITRNNPVFQPSGAAVPDEINWIEKGAVTGVKDQGDCGSCWSFSATGTIEGQYFLKNKKLVSLSEQNLVDCSTGYGDDGCSGGLMDNAFKYTMDYGIMSEASYPYLGVDATCKYESNKVVAKVQSFVDIVVGSEDGLKSAVGTVGPVSVAVDASEFQFYGSGIMDSAYCNNGREYLDHGILAVGYGNENGVDYWLVKNSWGADWGENGYIRMSRNKDNQCGIATCASYAVL</sequence>
<dbReference type="GO" id="GO:0006508">
    <property type="term" value="P:proteolysis"/>
    <property type="evidence" value="ECO:0007669"/>
    <property type="project" value="UniProtKB-KW"/>
</dbReference>
<proteinExistence type="inferred from homology"/>
<evidence type="ECO:0000256" key="3">
    <source>
        <dbReference type="ARBA" id="ARBA00022801"/>
    </source>
</evidence>
<feature type="domain" description="Peptidase C1A papain C-terminal" evidence="8">
    <location>
        <begin position="112"/>
        <end position="326"/>
    </location>
</feature>